<accession>X1HA89</accession>
<evidence type="ECO:0000259" key="1">
    <source>
        <dbReference type="Pfam" id="PF19419"/>
    </source>
</evidence>
<dbReference type="AlphaFoldDB" id="X1HA89"/>
<feature type="domain" description="DUF5983" evidence="1">
    <location>
        <begin position="11"/>
        <end position="68"/>
    </location>
</feature>
<comment type="caution">
    <text evidence="2">The sequence shown here is derived from an EMBL/GenBank/DDBJ whole genome shotgun (WGS) entry which is preliminary data.</text>
</comment>
<sequence length="68" mass="7958">PYFGDDIGRPRISEHEFGYILFVNSECDMGHLAGWLVPIMKYAIKLGCTLILFDRDANQTPDFREYDW</sequence>
<evidence type="ECO:0000313" key="2">
    <source>
        <dbReference type="EMBL" id="GAH42243.1"/>
    </source>
</evidence>
<gene>
    <name evidence="2" type="ORF">S03H2_11460</name>
</gene>
<feature type="non-terminal residue" evidence="2">
    <location>
        <position position="1"/>
    </location>
</feature>
<proteinExistence type="predicted"/>
<dbReference type="EMBL" id="BARU01005852">
    <property type="protein sequence ID" value="GAH42243.1"/>
    <property type="molecule type" value="Genomic_DNA"/>
</dbReference>
<organism evidence="2">
    <name type="scientific">marine sediment metagenome</name>
    <dbReference type="NCBI Taxonomy" id="412755"/>
    <lineage>
        <taxon>unclassified sequences</taxon>
        <taxon>metagenomes</taxon>
        <taxon>ecological metagenomes</taxon>
    </lineage>
</organism>
<dbReference type="Pfam" id="PF19419">
    <property type="entry name" value="DUF5983"/>
    <property type="match status" value="1"/>
</dbReference>
<name>X1HA89_9ZZZZ</name>
<protein>
    <recommendedName>
        <fullName evidence="1">DUF5983 domain-containing protein</fullName>
    </recommendedName>
</protein>
<reference evidence="2" key="1">
    <citation type="journal article" date="2014" name="Front. Microbiol.">
        <title>High frequency of phylogenetically diverse reductive dehalogenase-homologous genes in deep subseafloor sedimentary metagenomes.</title>
        <authorList>
            <person name="Kawai M."/>
            <person name="Futagami T."/>
            <person name="Toyoda A."/>
            <person name="Takaki Y."/>
            <person name="Nishi S."/>
            <person name="Hori S."/>
            <person name="Arai W."/>
            <person name="Tsubouchi T."/>
            <person name="Morono Y."/>
            <person name="Uchiyama I."/>
            <person name="Ito T."/>
            <person name="Fujiyama A."/>
            <person name="Inagaki F."/>
            <person name="Takami H."/>
        </authorList>
    </citation>
    <scope>NUCLEOTIDE SEQUENCE</scope>
    <source>
        <strain evidence="2">Expedition CK06-06</strain>
    </source>
</reference>
<dbReference type="InterPro" id="IPR046025">
    <property type="entry name" value="DUF5983"/>
</dbReference>